<dbReference type="InterPro" id="IPR014001">
    <property type="entry name" value="Helicase_ATP-bd"/>
</dbReference>
<dbReference type="PROSITE" id="PS51192">
    <property type="entry name" value="HELICASE_ATP_BIND_1"/>
    <property type="match status" value="1"/>
</dbReference>
<dbReference type="GO" id="GO:0016787">
    <property type="term" value="F:hydrolase activity"/>
    <property type="evidence" value="ECO:0007669"/>
    <property type="project" value="UniProtKB-KW"/>
</dbReference>
<dbReference type="SMART" id="SM00490">
    <property type="entry name" value="HELICc"/>
    <property type="match status" value="1"/>
</dbReference>
<keyword evidence="4" id="KW-0690">Ribosome biogenesis</keyword>
<dbReference type="OrthoDB" id="196131at2759"/>
<dbReference type="SUPFAM" id="SSF52540">
    <property type="entry name" value="P-loop containing nucleoside triphosphate hydrolases"/>
    <property type="match status" value="2"/>
</dbReference>
<evidence type="ECO:0000256" key="4">
    <source>
        <dbReference type="ARBA" id="ARBA00022517"/>
    </source>
</evidence>
<keyword evidence="5" id="KW-0698">rRNA processing</keyword>
<keyword evidence="6 12" id="KW-0547">Nucleotide-binding</keyword>
<dbReference type="PhylomeDB" id="R7QUE7"/>
<dbReference type="InterPro" id="IPR001650">
    <property type="entry name" value="Helicase_C-like"/>
</dbReference>
<dbReference type="GO" id="GO:0003676">
    <property type="term" value="F:nucleic acid binding"/>
    <property type="evidence" value="ECO:0007669"/>
    <property type="project" value="InterPro"/>
</dbReference>
<proteinExistence type="inferred from homology"/>
<comment type="subcellular location">
    <subcellularLocation>
        <location evidence="1">Nucleus</location>
        <location evidence="1">Nucleolus</location>
    </subcellularLocation>
</comment>
<dbReference type="GO" id="GO:0005524">
    <property type="term" value="F:ATP binding"/>
    <property type="evidence" value="ECO:0007669"/>
    <property type="project" value="UniProtKB-KW"/>
</dbReference>
<dbReference type="PANTHER" id="PTHR47958">
    <property type="entry name" value="ATP-DEPENDENT RNA HELICASE DBP3"/>
    <property type="match status" value="1"/>
</dbReference>
<feature type="domain" description="Helicase ATP-binding" evidence="14">
    <location>
        <begin position="225"/>
        <end position="403"/>
    </location>
</feature>
<keyword evidence="10" id="KW-0539">Nucleus</keyword>
<accession>R7QUE7</accession>
<dbReference type="InterPro" id="IPR027417">
    <property type="entry name" value="P-loop_NTPase"/>
</dbReference>
<feature type="domain" description="Helicase C-terminal" evidence="15">
    <location>
        <begin position="438"/>
        <end position="603"/>
    </location>
</feature>
<evidence type="ECO:0000256" key="1">
    <source>
        <dbReference type="ARBA" id="ARBA00004604"/>
    </source>
</evidence>
<comment type="function">
    <text evidence="11">ATP-dependent RNA helicase required for 60S ribosomal subunit synthesis. Involved in efficient pre-rRNA processing, predominantly at site A3, which is necessary for the normal formation of 25S and 5.8S rRNAs.</text>
</comment>
<evidence type="ECO:0000256" key="10">
    <source>
        <dbReference type="ARBA" id="ARBA00023242"/>
    </source>
</evidence>
<dbReference type="RefSeq" id="XP_005711259.1">
    <property type="nucleotide sequence ID" value="XM_005711202.1"/>
</dbReference>
<comment type="similarity">
    <text evidence="2">Belongs to the DEAD box helicase family. DDX5/DBP2 subfamily.</text>
</comment>
<reference evidence="17" key="1">
    <citation type="journal article" date="2013" name="Proc. Natl. Acad. Sci. U.S.A.">
        <title>Genome structure and metabolic features in the red seaweed Chondrus crispus shed light on evolution of the Archaeplastida.</title>
        <authorList>
            <person name="Collen J."/>
            <person name="Porcel B."/>
            <person name="Carre W."/>
            <person name="Ball S.G."/>
            <person name="Chaparro C."/>
            <person name="Tonon T."/>
            <person name="Barbeyron T."/>
            <person name="Michel G."/>
            <person name="Noel B."/>
            <person name="Valentin K."/>
            <person name="Elias M."/>
            <person name="Artiguenave F."/>
            <person name="Arun A."/>
            <person name="Aury J.M."/>
            <person name="Barbosa-Neto J.F."/>
            <person name="Bothwell J.H."/>
            <person name="Bouget F.Y."/>
            <person name="Brillet L."/>
            <person name="Cabello-Hurtado F."/>
            <person name="Capella-Gutierrez S."/>
            <person name="Charrier B."/>
            <person name="Cladiere L."/>
            <person name="Cock J.M."/>
            <person name="Coelho S.M."/>
            <person name="Colleoni C."/>
            <person name="Czjzek M."/>
            <person name="Da Silva C."/>
            <person name="Delage L."/>
            <person name="Denoeud F."/>
            <person name="Deschamps P."/>
            <person name="Dittami S.M."/>
            <person name="Gabaldon T."/>
            <person name="Gachon C.M."/>
            <person name="Groisillier A."/>
            <person name="Herve C."/>
            <person name="Jabbari K."/>
            <person name="Katinka M."/>
            <person name="Kloareg B."/>
            <person name="Kowalczyk N."/>
            <person name="Labadie K."/>
            <person name="Leblanc C."/>
            <person name="Lopez P.J."/>
            <person name="McLachlan D.H."/>
            <person name="Meslet-Cladiere L."/>
            <person name="Moustafa A."/>
            <person name="Nehr Z."/>
            <person name="Nyvall Collen P."/>
            <person name="Panaud O."/>
            <person name="Partensky F."/>
            <person name="Poulain J."/>
            <person name="Rensing S.A."/>
            <person name="Rousvoal S."/>
            <person name="Samson G."/>
            <person name="Symeonidi A."/>
            <person name="Weissenbach J."/>
            <person name="Zambounis A."/>
            <person name="Wincker P."/>
            <person name="Boyen C."/>
        </authorList>
    </citation>
    <scope>NUCLEOTIDE SEQUENCE [LARGE SCALE GENOMIC DNA]</scope>
    <source>
        <strain evidence="17">cv. Stackhouse</strain>
    </source>
</reference>
<dbReference type="InterPro" id="IPR011545">
    <property type="entry name" value="DEAD/DEAH_box_helicase_dom"/>
</dbReference>
<organism evidence="16 17">
    <name type="scientific">Chondrus crispus</name>
    <name type="common">Carrageen Irish moss</name>
    <name type="synonym">Polymorpha crispa</name>
    <dbReference type="NCBI Taxonomy" id="2769"/>
    <lineage>
        <taxon>Eukaryota</taxon>
        <taxon>Rhodophyta</taxon>
        <taxon>Florideophyceae</taxon>
        <taxon>Rhodymeniophycidae</taxon>
        <taxon>Gigartinales</taxon>
        <taxon>Gigartinaceae</taxon>
        <taxon>Chondrus</taxon>
    </lineage>
</organism>
<dbReference type="Proteomes" id="UP000012073">
    <property type="component" value="Unassembled WGS sequence"/>
</dbReference>
<dbReference type="Gramene" id="CDF40965">
    <property type="protein sequence ID" value="CDF40965"/>
    <property type="gene ID" value="CHC_T00007555001"/>
</dbReference>
<dbReference type="Pfam" id="PF00270">
    <property type="entry name" value="DEAD"/>
    <property type="match status" value="1"/>
</dbReference>
<evidence type="ECO:0000256" key="3">
    <source>
        <dbReference type="ARBA" id="ARBA00012552"/>
    </source>
</evidence>
<dbReference type="SMART" id="SM00487">
    <property type="entry name" value="DEXDc"/>
    <property type="match status" value="1"/>
</dbReference>
<evidence type="ECO:0000256" key="7">
    <source>
        <dbReference type="ARBA" id="ARBA00022801"/>
    </source>
</evidence>
<evidence type="ECO:0000256" key="6">
    <source>
        <dbReference type="ARBA" id="ARBA00022741"/>
    </source>
</evidence>
<keyword evidence="9 12" id="KW-0067">ATP-binding</keyword>
<evidence type="ECO:0000313" key="17">
    <source>
        <dbReference type="Proteomes" id="UP000012073"/>
    </source>
</evidence>
<dbReference type="GO" id="GO:0003724">
    <property type="term" value="F:RNA helicase activity"/>
    <property type="evidence" value="ECO:0007669"/>
    <property type="project" value="UniProtKB-EC"/>
</dbReference>
<evidence type="ECO:0000259" key="15">
    <source>
        <dbReference type="PROSITE" id="PS51194"/>
    </source>
</evidence>
<sequence length="630" mass="68790">MKRARPAATPAASLFTGDSSDSDESPNQRRRLPSPSGTQKVESVEECVSSPANCKQTEAKGIGEEDTLEAFMNDLSGPQPSRLAQNRQLPTRPPQSDSSEDGFVVLGETMPSQVDDEREDSEDDCAEAQRDFGSARDLFLEPIDHSRKQYPKLVPCPYEPLPHLVGAAREEQSKKLESMAATVVGDEDVVPIDSFQDLALVLRKALLGSVLSAFEKPTAIQRVSIPVALSGRDIIAVAKTGSGKTAAYTIPLLTHISLQARGSSTSGKGPSALIIAPTRELALQITGVVKLFGEGTKTGVLCVVGGHAKYEQFKRLRDSGAEVIVCTPGRLIDMVKMKACGFSRCSFVVLDEADRMFDMGFGPQVDALLSQIRPDAQKLLFSATFPSSVAKLASFYLRDPVRITVGSAEQKRDDARAKHSEKHATGRMATTVPMVAENVTETYVLVENEAERESWLLSRLDDLIQQGLVMVFCQSRGASAALANVIRKTGKPAACVHGETDNADREGLLDMFRSGELPLLITTDLTARGLDISNVKNVVNYGSAKSWEWHVHRVGRTGRADQKGNAYTILCRKMSMDISFARDAVSAFRKSRMRVPAVLMELDVAARRKTHEGGVFQKRFRGRNRNRPNR</sequence>
<dbReference type="KEGG" id="ccp:CHC_T00007555001"/>
<dbReference type="CDD" id="cd00268">
    <property type="entry name" value="DEADc"/>
    <property type="match status" value="1"/>
</dbReference>
<dbReference type="PROSITE" id="PS00039">
    <property type="entry name" value="DEAD_ATP_HELICASE"/>
    <property type="match status" value="1"/>
</dbReference>
<name>R7QUE7_CHOCR</name>
<evidence type="ECO:0000256" key="2">
    <source>
        <dbReference type="ARBA" id="ARBA00009334"/>
    </source>
</evidence>
<keyword evidence="7 12" id="KW-0378">Hydrolase</keyword>
<evidence type="ECO:0000256" key="5">
    <source>
        <dbReference type="ARBA" id="ARBA00022552"/>
    </source>
</evidence>
<keyword evidence="17" id="KW-1185">Reference proteome</keyword>
<dbReference type="PROSITE" id="PS51194">
    <property type="entry name" value="HELICASE_CTER"/>
    <property type="match status" value="1"/>
</dbReference>
<dbReference type="EC" id="3.6.4.13" evidence="3"/>
<evidence type="ECO:0000259" key="14">
    <source>
        <dbReference type="PROSITE" id="PS51192"/>
    </source>
</evidence>
<protein>
    <recommendedName>
        <fullName evidence="3">RNA helicase</fullName>
        <ecNumber evidence="3">3.6.4.13</ecNumber>
    </recommendedName>
</protein>
<evidence type="ECO:0000256" key="11">
    <source>
        <dbReference type="ARBA" id="ARBA00037449"/>
    </source>
</evidence>
<dbReference type="Gene3D" id="3.40.50.300">
    <property type="entry name" value="P-loop containing nucleotide triphosphate hydrolases"/>
    <property type="match status" value="2"/>
</dbReference>
<dbReference type="Pfam" id="PF00271">
    <property type="entry name" value="Helicase_C"/>
    <property type="match status" value="1"/>
</dbReference>
<dbReference type="GeneID" id="17318964"/>
<dbReference type="STRING" id="2769.R7QUE7"/>
<dbReference type="EMBL" id="HG002285">
    <property type="protein sequence ID" value="CDF40965.1"/>
    <property type="molecule type" value="Genomic_DNA"/>
</dbReference>
<evidence type="ECO:0000256" key="9">
    <source>
        <dbReference type="ARBA" id="ARBA00022840"/>
    </source>
</evidence>
<evidence type="ECO:0000256" key="13">
    <source>
        <dbReference type="SAM" id="MobiDB-lite"/>
    </source>
</evidence>
<dbReference type="InterPro" id="IPR000629">
    <property type="entry name" value="RNA-helicase_DEAD-box_CS"/>
</dbReference>
<dbReference type="CDD" id="cd18787">
    <property type="entry name" value="SF2_C_DEAD"/>
    <property type="match status" value="1"/>
</dbReference>
<feature type="compositionally biased region" description="Polar residues" evidence="13">
    <location>
        <begin position="76"/>
        <end position="97"/>
    </location>
</feature>
<evidence type="ECO:0000256" key="12">
    <source>
        <dbReference type="RuleBase" id="RU000492"/>
    </source>
</evidence>
<keyword evidence="8 12" id="KW-0347">Helicase</keyword>
<dbReference type="AlphaFoldDB" id="R7QUE7"/>
<dbReference type="InterPro" id="IPR044742">
    <property type="entry name" value="DEAD/DEAH_RhlB"/>
</dbReference>
<gene>
    <name evidence="16" type="ORF">CHC_T00007555001</name>
</gene>
<evidence type="ECO:0000313" key="16">
    <source>
        <dbReference type="EMBL" id="CDF40965.1"/>
    </source>
</evidence>
<evidence type="ECO:0000256" key="8">
    <source>
        <dbReference type="ARBA" id="ARBA00022806"/>
    </source>
</evidence>
<feature type="region of interest" description="Disordered" evidence="13">
    <location>
        <begin position="1"/>
        <end position="102"/>
    </location>
</feature>